<dbReference type="PROSITE" id="PS50097">
    <property type="entry name" value="BTB"/>
    <property type="match status" value="1"/>
</dbReference>
<dbReference type="InterPro" id="IPR011333">
    <property type="entry name" value="SKP1/BTB/POZ_sf"/>
</dbReference>
<sequence length="120" mass="13297">MSSISTSAPPNPSLVSFGSSRVSPPLSSNDSELNRPAVQVAIGLEAKANRHSHYYFKDGNVVFLIEEVLYNIHRYFFERDSAHFRSILASVQGADEQNPIVLSDVSCSDFDEFLAILYPT</sequence>
<feature type="compositionally biased region" description="Polar residues" evidence="1">
    <location>
        <begin position="1"/>
        <end position="31"/>
    </location>
</feature>
<gene>
    <name evidence="3" type="ORF">FIBSPDRAFT_1055879</name>
</gene>
<evidence type="ECO:0000256" key="1">
    <source>
        <dbReference type="SAM" id="MobiDB-lite"/>
    </source>
</evidence>
<dbReference type="InterPro" id="IPR000210">
    <property type="entry name" value="BTB/POZ_dom"/>
</dbReference>
<evidence type="ECO:0000259" key="2">
    <source>
        <dbReference type="PROSITE" id="PS50097"/>
    </source>
</evidence>
<dbReference type="Gene3D" id="3.30.710.10">
    <property type="entry name" value="Potassium Channel Kv1.1, Chain A"/>
    <property type="match status" value="1"/>
</dbReference>
<dbReference type="EMBL" id="KV418576">
    <property type="protein sequence ID" value="KZP02430.1"/>
    <property type="molecule type" value="Genomic_DNA"/>
</dbReference>
<dbReference type="AlphaFoldDB" id="A0A167T0D4"/>
<protein>
    <recommendedName>
        <fullName evidence="2">BTB domain-containing protein</fullName>
    </recommendedName>
</protein>
<proteinExistence type="predicted"/>
<dbReference type="SUPFAM" id="SSF54695">
    <property type="entry name" value="POZ domain"/>
    <property type="match status" value="1"/>
</dbReference>
<organism evidence="3 4">
    <name type="scientific">Athelia psychrophila</name>
    <dbReference type="NCBI Taxonomy" id="1759441"/>
    <lineage>
        <taxon>Eukaryota</taxon>
        <taxon>Fungi</taxon>
        <taxon>Dikarya</taxon>
        <taxon>Basidiomycota</taxon>
        <taxon>Agaricomycotina</taxon>
        <taxon>Agaricomycetes</taxon>
        <taxon>Agaricomycetidae</taxon>
        <taxon>Atheliales</taxon>
        <taxon>Atheliaceae</taxon>
        <taxon>Athelia</taxon>
    </lineage>
</organism>
<feature type="domain" description="BTB" evidence="2">
    <location>
        <begin position="59"/>
        <end position="120"/>
    </location>
</feature>
<dbReference type="Pfam" id="PF00651">
    <property type="entry name" value="BTB"/>
    <property type="match status" value="1"/>
</dbReference>
<evidence type="ECO:0000313" key="3">
    <source>
        <dbReference type="EMBL" id="KZP02430.1"/>
    </source>
</evidence>
<keyword evidence="4" id="KW-1185">Reference proteome</keyword>
<feature type="region of interest" description="Disordered" evidence="1">
    <location>
        <begin position="1"/>
        <end position="32"/>
    </location>
</feature>
<reference evidence="3 4" key="1">
    <citation type="journal article" date="2016" name="Mol. Biol. Evol.">
        <title>Comparative Genomics of Early-Diverging Mushroom-Forming Fungi Provides Insights into the Origins of Lignocellulose Decay Capabilities.</title>
        <authorList>
            <person name="Nagy L.G."/>
            <person name="Riley R."/>
            <person name="Tritt A."/>
            <person name="Adam C."/>
            <person name="Daum C."/>
            <person name="Floudas D."/>
            <person name="Sun H."/>
            <person name="Yadav J.S."/>
            <person name="Pangilinan J."/>
            <person name="Larsson K.H."/>
            <person name="Matsuura K."/>
            <person name="Barry K."/>
            <person name="Labutti K."/>
            <person name="Kuo R."/>
            <person name="Ohm R.A."/>
            <person name="Bhattacharya S.S."/>
            <person name="Shirouzu T."/>
            <person name="Yoshinaga Y."/>
            <person name="Martin F.M."/>
            <person name="Grigoriev I.V."/>
            <person name="Hibbett D.S."/>
        </authorList>
    </citation>
    <scope>NUCLEOTIDE SEQUENCE [LARGE SCALE GENOMIC DNA]</scope>
    <source>
        <strain evidence="3 4">CBS 109695</strain>
    </source>
</reference>
<name>A0A167T0D4_9AGAM</name>
<accession>A0A167T0D4</accession>
<evidence type="ECO:0000313" key="4">
    <source>
        <dbReference type="Proteomes" id="UP000076532"/>
    </source>
</evidence>
<dbReference type="Proteomes" id="UP000076532">
    <property type="component" value="Unassembled WGS sequence"/>
</dbReference>
<dbReference type="OrthoDB" id="2367075at2759"/>